<feature type="disulfide bond" evidence="13">
    <location>
        <begin position="1536"/>
        <end position="1548"/>
    </location>
</feature>
<dbReference type="SMART" id="SM00179">
    <property type="entry name" value="EGF_CA"/>
    <property type="match status" value="2"/>
</dbReference>
<dbReference type="GO" id="GO:0005509">
    <property type="term" value="F:calcium ion binding"/>
    <property type="evidence" value="ECO:0007669"/>
    <property type="project" value="InterPro"/>
</dbReference>
<comment type="caution">
    <text evidence="13">Lacks conserved residue(s) required for the propagation of feature annotation.</text>
</comment>
<evidence type="ECO:0000256" key="7">
    <source>
        <dbReference type="ARBA" id="ARBA00022837"/>
    </source>
</evidence>
<dbReference type="CDD" id="cd00112">
    <property type="entry name" value="LDLa"/>
    <property type="match status" value="11"/>
</dbReference>
<dbReference type="SMART" id="SM00181">
    <property type="entry name" value="EGF"/>
    <property type="match status" value="6"/>
</dbReference>
<dbReference type="FunFam" id="2.120.10.30:FF:000241">
    <property type="entry name" value="Low-density lipoprotein receptor-related protein 6"/>
    <property type="match status" value="1"/>
</dbReference>
<feature type="disulfide bond" evidence="13">
    <location>
        <begin position="49"/>
        <end position="64"/>
    </location>
</feature>
<feature type="signal peptide" evidence="17">
    <location>
        <begin position="1"/>
        <end position="16"/>
    </location>
</feature>
<dbReference type="InterPro" id="IPR002172">
    <property type="entry name" value="LDrepeatLR_classA_rpt"/>
</dbReference>
<dbReference type="SUPFAM" id="SSF57424">
    <property type="entry name" value="LDL receptor-like module"/>
    <property type="match status" value="8"/>
</dbReference>
<feature type="non-terminal residue" evidence="19">
    <location>
        <position position="2222"/>
    </location>
</feature>
<dbReference type="InterPro" id="IPR021109">
    <property type="entry name" value="Peptidase_aspartic_dom_sf"/>
</dbReference>
<keyword evidence="8 16" id="KW-1133">Transmembrane helix</keyword>
<dbReference type="SUPFAM" id="SSF57184">
    <property type="entry name" value="Growth factor receptor domain"/>
    <property type="match status" value="2"/>
</dbReference>
<dbReference type="PRINTS" id="PR00261">
    <property type="entry name" value="LDLRECEPTOR"/>
</dbReference>
<dbReference type="SMART" id="SM00135">
    <property type="entry name" value="LY"/>
    <property type="match status" value="9"/>
</dbReference>
<dbReference type="PROSITE" id="PS51120">
    <property type="entry name" value="LDLRB"/>
    <property type="match status" value="1"/>
</dbReference>
<feature type="disulfide bond" evidence="13">
    <location>
        <begin position="1555"/>
        <end position="1570"/>
    </location>
</feature>
<keyword evidence="2" id="KW-0245">EGF-like domain</keyword>
<dbReference type="FunFam" id="4.10.400.10:FF:000002">
    <property type="entry name" value="Low-density lipoprotein receptor-related protein 1"/>
    <property type="match status" value="1"/>
</dbReference>
<dbReference type="Gene3D" id="4.10.400.10">
    <property type="entry name" value="Low-density Lipoprotein Receptor"/>
    <property type="match status" value="11"/>
</dbReference>
<dbReference type="InterPro" id="IPR036055">
    <property type="entry name" value="LDL_receptor-like_sf"/>
</dbReference>
<keyword evidence="10 13" id="KW-1015">Disulfide bond</keyword>
<evidence type="ECO:0000256" key="3">
    <source>
        <dbReference type="ARBA" id="ARBA00022583"/>
    </source>
</evidence>
<evidence type="ECO:0000313" key="20">
    <source>
        <dbReference type="Proteomes" id="UP000838878"/>
    </source>
</evidence>
<dbReference type="Gene3D" id="2.10.25.10">
    <property type="entry name" value="Laminin"/>
    <property type="match status" value="1"/>
</dbReference>
<dbReference type="GO" id="GO:0005886">
    <property type="term" value="C:plasma membrane"/>
    <property type="evidence" value="ECO:0007669"/>
    <property type="project" value="TreeGrafter"/>
</dbReference>
<dbReference type="CDD" id="cd00303">
    <property type="entry name" value="retropepsin_like"/>
    <property type="match status" value="1"/>
</dbReference>
<dbReference type="InterPro" id="IPR011042">
    <property type="entry name" value="6-blade_b-propeller_TolB-like"/>
</dbReference>
<feature type="chain" id="PRO_5035456879" description="EGF-like domain-containing protein" evidence="17">
    <location>
        <begin position="17"/>
        <end position="2222"/>
    </location>
</feature>
<dbReference type="GO" id="GO:0043235">
    <property type="term" value="C:receptor complex"/>
    <property type="evidence" value="ECO:0007669"/>
    <property type="project" value="TreeGrafter"/>
</dbReference>
<dbReference type="InterPro" id="IPR000033">
    <property type="entry name" value="LDLR_classB_rpt"/>
</dbReference>
<feature type="transmembrane region" description="Helical" evidence="16">
    <location>
        <begin position="2100"/>
        <end position="2123"/>
    </location>
</feature>
<evidence type="ECO:0000256" key="14">
    <source>
        <dbReference type="PROSITE-ProRule" id="PRU00461"/>
    </source>
</evidence>
<feature type="domain" description="EGF-like" evidence="18">
    <location>
        <begin position="1360"/>
        <end position="1373"/>
    </location>
</feature>
<keyword evidence="3" id="KW-0254">Endocytosis</keyword>
<dbReference type="SUPFAM" id="SSF50630">
    <property type="entry name" value="Acid proteases"/>
    <property type="match status" value="1"/>
</dbReference>
<feature type="disulfide bond" evidence="13">
    <location>
        <begin position="95"/>
        <end position="110"/>
    </location>
</feature>
<name>A0A8J9Y8X4_9NEOP</name>
<reference evidence="19" key="1">
    <citation type="submission" date="2021-12" db="EMBL/GenBank/DDBJ databases">
        <authorList>
            <person name="Martin H S."/>
        </authorList>
    </citation>
    <scope>NUCLEOTIDE SEQUENCE</scope>
</reference>
<evidence type="ECO:0000256" key="17">
    <source>
        <dbReference type="SAM" id="SignalP"/>
    </source>
</evidence>
<feature type="disulfide bond" evidence="13">
    <location>
        <begin position="1502"/>
        <end position="1520"/>
    </location>
</feature>
<keyword evidence="7" id="KW-0106">Calcium</keyword>
<dbReference type="Pfam" id="PF13975">
    <property type="entry name" value="gag-asp_proteas"/>
    <property type="match status" value="1"/>
</dbReference>
<evidence type="ECO:0000256" key="6">
    <source>
        <dbReference type="ARBA" id="ARBA00022737"/>
    </source>
</evidence>
<dbReference type="OrthoDB" id="8831087at2759"/>
<feature type="disulfide bond" evidence="13">
    <location>
        <begin position="1399"/>
        <end position="1414"/>
    </location>
</feature>
<sequence>MAVLIVLLTWLATCSAALTDEMQTFDPACLTEGAFNCFDGGCVPLEKYCDGKYDCKDGSDENFCTSHTPDALYCNDTHQFLCADGRKCVPSVWVCNNETDCNDGSDEYNCSVPLEYDNSTCHGFLCDDNKKCISKFWTCDGYYDCDDKSDEDIKVACRHSLHMQLYASISDCEYRSHRYSCLDNSFCLPQDFMCDGMVDCRDGSDEGPFCENWHTKCDNFTCPKESFCKQHRTGVTCICDSYNVYNETTKKCEETDNCIAERPTCSHMCVDKGDYFKCICDPGYVPDPAGYLCFAPDPEALLFFSTRNDIRYVKVKSKQQVTVLTGIKQAHGVSYDGNYLYWVETAQGHQAIMRAHLQNVEESKQVLMVNTRLRRVLAMSDTNESVPPPQHEQTAGFVLPADVVSGVRTSADATLHASPPRPSPSLHVPFAHGADAPGHVSAIGSKPVDPRSRSLLEVLVYGARGRVLVDTGAKHCIASESLKAHLYKNNHKFVKVRTELKFADGTVKNLVVDTAQVEVTVLDIVVSTLFIVLPGATDFLLGMNFIKDSDSFSVACSTVGLPHDEGTVLKPEERRELSDVLERNQDVFEPGGAPTTLADRRIDPGDHAPDRVTFGTQYLKSCDICKQYKPTNLNLTVLLQTPTPQQRCEVLAMDLFGPLPAESQGEVKWSIGEQQDRRKAVKDQRRRPTARFKEGHLVWVEMHSHSNAEKGVTRKFAPRREGPYKISTAVSPTTFDVIDKEGEVKGKYHASALSLYQGTSRSDAVTLRKRGRPAKSQPPSSGCDLEGEDIANGIQILKDDAIRHPRRTRCPPAAIADGRGLEDPGDIAIDHLGDNIYFSDAERGVISVCRPDGSLCTTLRTNAKTPKFVTLDTRNGQMYWADWHNRAVLMVAQMDGSKSEVLTDSLTTFATGLALDAPNQRLYFVDRTIKVVRLQDRLLYSFFEEPFHHPYSLAVFESTVFWSDWTSDSVQTADKVHGAALSRNILLTLDEPIFDMHIYHPVLMNITHNPCENHKCQICLVTSNVTHVCACPDTMEIVGDHCEHIRGYRAQYVVVGAGAAAARVHYDRVGNPEARAAALDVGRVQAMAYDNKRDTLYIYDSQRKAINAINMSEFSLGVTQLLAHRGLENVVDMDYDYVSDSLYVVDAGRRLVEVISLRNHRSAIVYYFTDQEIPISFCVLPEYGRMLIAVLEPENNNEIHIDSIGLDGKDRNHQLMSNILGPNIRVRYSPEMNVVYISDDGNGIIDIVHPEGTGRENFREVLTTIASLAVTETHVFWTDRRTQRLYWADVHEVSRKIRRIELSIFPNNTNLHIIATSPPPDPKSPLTKHKCYQETTPCSHICVQSSRTANKTAASTDYKCLCPSGYHMFKEICSEVVKCKSNEIYCHKSNDCFVESKRCDGHKDCWYGEDEEGCVASVTQKPSSCPFDYTNCYGNCIPINQICKENTTISLICGPNEFKCSDGSVCVERALACDGRSDCPDGSDEHPAACDTRRCYDTEFMCSSGNCIPATWKCDASADCADGSDEADCELYSESCPEDNYRCSDGTCIKLYKRCDGKYDCMDRDDEDGCDIDEFIETEPVLTCSSGEFACERNKSICLPYTARCNSKVDCPGATDEDGCDLHCETRLSSLFSCKQEYMCINKKHVCNGRKDCTDGSDETLEACAKVNKTAPLHSMFPMSDCSRGYRCDSGQCIEWSQVCDTRPDCIDHSDENGLCETPCAGACPGGCARTPRGPRCAGAGADACAAGACAQRCRSLPGAFVCACYAGYALRPDRRSCKAIGGRPTILYARGASVWSNTNHVHSQVYQNEGEINDLDVDARRDKMYVVSSDAGKLVEVDLSNNASTPDVITNVGRPSKVAVDWVTGNVYFVDSSPAAGCVRVCNFYKKRCARLQRLPSEAEVTALAVDPSHRRLYYCLSRQSESAVRASTLFGRAEPELGAASCRGLALGPAHLYMASVEPDALLRVEYDGSAMSPVIAHNANLNNPHDLAVFEDHAYFLSNSHLKRCLIFGSKTCENYSFMPNTSAFVMKHEVTQVMVDNDCDGITCDNVCVMGDGGALCVCHDGGLASDGVCPFVKSDDLAVFNGVTYQERRAHAVSLGLIAAVLVLFALYIAVFIYYYIIKKKKQAGDYMQVRYHNTPDAMGGGQLTNPIIDMPEAGYVIDGMGHEFVNPLQYVKNIWQESLYKRSKPGDTSGLIFETQDLSDTESDLDVKETRRMVRN</sequence>
<dbReference type="InterPro" id="IPR018097">
    <property type="entry name" value="EGF_Ca-bd_CS"/>
</dbReference>
<organism evidence="19 20">
    <name type="scientific">Brenthis ino</name>
    <name type="common">lesser marbled fritillary</name>
    <dbReference type="NCBI Taxonomy" id="405034"/>
    <lineage>
        <taxon>Eukaryota</taxon>
        <taxon>Metazoa</taxon>
        <taxon>Ecdysozoa</taxon>
        <taxon>Arthropoda</taxon>
        <taxon>Hexapoda</taxon>
        <taxon>Insecta</taxon>
        <taxon>Pterygota</taxon>
        <taxon>Neoptera</taxon>
        <taxon>Endopterygota</taxon>
        <taxon>Lepidoptera</taxon>
        <taxon>Glossata</taxon>
        <taxon>Ditrysia</taxon>
        <taxon>Papilionoidea</taxon>
        <taxon>Nymphalidae</taxon>
        <taxon>Heliconiinae</taxon>
        <taxon>Argynnini</taxon>
        <taxon>Brenthis</taxon>
    </lineage>
</organism>
<dbReference type="PROSITE" id="PS01209">
    <property type="entry name" value="LDLRA_1"/>
    <property type="match status" value="7"/>
</dbReference>
<feature type="disulfide bond" evidence="13">
    <location>
        <begin position="37"/>
        <end position="55"/>
    </location>
</feature>
<dbReference type="InterPro" id="IPR051221">
    <property type="entry name" value="LDLR-related"/>
</dbReference>
<evidence type="ECO:0000256" key="11">
    <source>
        <dbReference type="ARBA" id="ARBA00023170"/>
    </source>
</evidence>
<keyword evidence="11" id="KW-0675">Receptor</keyword>
<dbReference type="Gene3D" id="2.40.70.10">
    <property type="entry name" value="Acid Proteases"/>
    <property type="match status" value="1"/>
</dbReference>
<evidence type="ECO:0000256" key="8">
    <source>
        <dbReference type="ARBA" id="ARBA00022989"/>
    </source>
</evidence>
<dbReference type="EMBL" id="OV170232">
    <property type="protein sequence ID" value="CAH0717661.1"/>
    <property type="molecule type" value="Genomic_DNA"/>
</dbReference>
<keyword evidence="12" id="KW-0325">Glycoprotein</keyword>
<dbReference type="Pfam" id="PF00057">
    <property type="entry name" value="Ldl_recept_a"/>
    <property type="match status" value="10"/>
</dbReference>
<dbReference type="InterPro" id="IPR001881">
    <property type="entry name" value="EGF-like_Ca-bd_dom"/>
</dbReference>
<keyword evidence="9 16" id="KW-0472">Membrane</keyword>
<feature type="disulfide bond" evidence="13">
    <location>
        <begin position="1495"/>
        <end position="1507"/>
    </location>
</feature>
<evidence type="ECO:0000256" key="1">
    <source>
        <dbReference type="ARBA" id="ARBA00004167"/>
    </source>
</evidence>
<gene>
    <name evidence="19" type="ORF">BINO364_LOCUS4243</name>
</gene>
<evidence type="ECO:0000313" key="19">
    <source>
        <dbReference type="EMBL" id="CAH0717661.1"/>
    </source>
</evidence>
<evidence type="ECO:0000259" key="18">
    <source>
        <dbReference type="PROSITE" id="PS01186"/>
    </source>
</evidence>
<dbReference type="InterPro" id="IPR023415">
    <property type="entry name" value="LDLR_class-A_CS"/>
</dbReference>
<evidence type="ECO:0000256" key="5">
    <source>
        <dbReference type="ARBA" id="ARBA00022729"/>
    </source>
</evidence>
<dbReference type="Proteomes" id="UP000838878">
    <property type="component" value="Chromosome 12"/>
</dbReference>
<keyword evidence="4 16" id="KW-0812">Transmembrane</keyword>
<accession>A0A8J9Y8X4</accession>
<evidence type="ECO:0000256" key="2">
    <source>
        <dbReference type="ARBA" id="ARBA00022536"/>
    </source>
</evidence>
<dbReference type="PANTHER" id="PTHR22722:SF5">
    <property type="entry name" value="LOW-DENSITY LIPOPROTEIN RECEPTOR-RELATED PROTEIN 1B"/>
    <property type="match status" value="1"/>
</dbReference>
<evidence type="ECO:0000256" key="12">
    <source>
        <dbReference type="ARBA" id="ARBA00023180"/>
    </source>
</evidence>
<dbReference type="SUPFAM" id="SSF101908">
    <property type="entry name" value="Putative isomerase YbhE"/>
    <property type="match status" value="1"/>
</dbReference>
<feature type="disulfide bond" evidence="13">
    <location>
        <begin position="1605"/>
        <end position="1620"/>
    </location>
</feature>
<feature type="region of interest" description="Disordered" evidence="15">
    <location>
        <begin position="762"/>
        <end position="785"/>
    </location>
</feature>
<keyword evidence="5 17" id="KW-0732">Signal</keyword>
<dbReference type="InterPro" id="IPR000742">
    <property type="entry name" value="EGF"/>
</dbReference>
<evidence type="ECO:0000256" key="16">
    <source>
        <dbReference type="SAM" id="Phobius"/>
    </source>
</evidence>
<protein>
    <recommendedName>
        <fullName evidence="18">EGF-like domain-containing protein</fullName>
    </recommendedName>
</protein>
<dbReference type="PANTHER" id="PTHR22722">
    <property type="entry name" value="LOW-DENSITY LIPOPROTEIN RECEPTOR-RELATED PROTEIN 2-RELATED"/>
    <property type="match status" value="1"/>
</dbReference>
<feature type="disulfide bond" evidence="13">
    <location>
        <begin position="1688"/>
        <end position="1706"/>
    </location>
</feature>
<feature type="disulfide bond" evidence="13">
    <location>
        <begin position="1514"/>
        <end position="1529"/>
    </location>
</feature>
<evidence type="ECO:0000256" key="15">
    <source>
        <dbReference type="SAM" id="MobiDB-lite"/>
    </source>
</evidence>
<keyword evidence="20" id="KW-1185">Reference proteome</keyword>
<dbReference type="Pfam" id="PF00058">
    <property type="entry name" value="Ldl_recept_b"/>
    <property type="match status" value="1"/>
</dbReference>
<evidence type="ECO:0000256" key="13">
    <source>
        <dbReference type="PROSITE-ProRule" id="PRU00124"/>
    </source>
</evidence>
<dbReference type="SMART" id="SM00192">
    <property type="entry name" value="LDLa"/>
    <property type="match status" value="11"/>
</dbReference>
<evidence type="ECO:0000256" key="9">
    <source>
        <dbReference type="ARBA" id="ARBA00023136"/>
    </source>
</evidence>
<dbReference type="PROSITE" id="PS50068">
    <property type="entry name" value="LDLRA_2"/>
    <property type="match status" value="11"/>
</dbReference>
<dbReference type="SUPFAM" id="SSF63825">
    <property type="entry name" value="YWTD domain"/>
    <property type="match status" value="3"/>
</dbReference>
<dbReference type="PROSITE" id="PS01186">
    <property type="entry name" value="EGF_2"/>
    <property type="match status" value="1"/>
</dbReference>
<dbReference type="GO" id="GO:0005041">
    <property type="term" value="F:low-density lipoprotein particle receptor activity"/>
    <property type="evidence" value="ECO:0007669"/>
    <property type="project" value="TreeGrafter"/>
</dbReference>
<comment type="subcellular location">
    <subcellularLocation>
        <location evidence="1">Membrane</location>
        <topology evidence="1">Single-pass membrane protein</topology>
    </subcellularLocation>
</comment>
<dbReference type="InterPro" id="IPR009030">
    <property type="entry name" value="Growth_fac_rcpt_cys_sf"/>
</dbReference>
<keyword evidence="6" id="KW-0677">Repeat</keyword>
<feature type="repeat" description="LDL-receptor class B" evidence="14">
    <location>
        <begin position="876"/>
        <end position="919"/>
    </location>
</feature>
<dbReference type="PROSITE" id="PS01187">
    <property type="entry name" value="EGF_CA"/>
    <property type="match status" value="1"/>
</dbReference>
<dbReference type="Gene3D" id="2.120.10.30">
    <property type="entry name" value="TolB, C-terminal domain"/>
    <property type="match status" value="3"/>
</dbReference>
<evidence type="ECO:0000256" key="4">
    <source>
        <dbReference type="ARBA" id="ARBA00022692"/>
    </source>
</evidence>
<proteinExistence type="predicted"/>
<dbReference type="GO" id="GO:0006897">
    <property type="term" value="P:endocytosis"/>
    <property type="evidence" value="ECO:0007669"/>
    <property type="project" value="UniProtKB-KW"/>
</dbReference>
<feature type="disulfide bond" evidence="13">
    <location>
        <begin position="1543"/>
        <end position="1561"/>
    </location>
</feature>
<evidence type="ECO:0000256" key="10">
    <source>
        <dbReference type="ARBA" id="ARBA00023157"/>
    </source>
</evidence>